<protein>
    <submittedName>
        <fullName evidence="3">RNB-domain-containing protein</fullName>
    </submittedName>
</protein>
<dbReference type="GO" id="GO:0000932">
    <property type="term" value="C:P-body"/>
    <property type="evidence" value="ECO:0007669"/>
    <property type="project" value="TreeGrafter"/>
</dbReference>
<dbReference type="GO" id="GO:0003723">
    <property type="term" value="F:RNA binding"/>
    <property type="evidence" value="ECO:0007669"/>
    <property type="project" value="InterPro"/>
</dbReference>
<sequence length="986" mass="110911">MHRRTAQCIADLRLDILRNRAPSSLQCQRRNRSGTTASKKHSREKRAPERPQAQIQKADPAKLAAHWSRILLNAAAEGEDRPGWTRIPGRAREEAQLSAQVVGRFGGTEAIIAPVRQEHQVFMGPADEDGEVEVSEDYKNKYFRPGAFVVLRRNSQEVHGVVLERYTVRAVEMATSLTATGNVLVHYVEDVTHAVPDFIDTALAARCGTEDIPETKIAHSARVTVLKLIRQMKKALEGAQASVGRKMPSLHALLKSPEPDGWSEFTLDEAIKLVPKSPKCRDPVHAMAVHLALLNRASEFQIASTYEAPPMRFYARPQQHVDILEELSDMVRTMNEENNPIQRFASKAHKLIVASRKRSIASWTEPPTAQPMDHAIFDSTDLTILKFLRMCVRKVRKIQPDPFVIGLSAIIRQLGLYSDVAMDRGAEVILQELGILSPWESVEGEPRGMRIDYERTKGKDDQTLPLVKPKDLIAAPSSTATASEPMGPDDLYTSDPLESVRHDFGDLPVYVIDDAGAKELDDGLSVEPLPSEPGRAWVHCHIADPTSVLPPTHWIAAQARDRVFTTYHVTRTNPLLGELPQLPDLSLGAVSARGKPEPVMTFSFKTDMQGNMLDYKVRAGLVRNVKRISYDEVDHALNFQAVRPFFPFGEPDQPKTGLQSRPSVSEGDKQNLLLLQAVTDGLFEYARRSGVFLVNTGQVSVSTPSECPPSPRDMTTPVEFSGFPAVSYRVENFAVFTQGSRRIVSECMKAAGRVASRFGKERDIPLLRRSQGEPFGPSDEALEQLLDVRDERMMVTFTDMVRTGVAPATGRYMLEPARHWFVGAAADEGYVRVTSPLRRYHDLVAHWQIKHALLPSCPTFSRKFMEEEILKEVDHRAKTHMKAEKEHTFNWALRIIQRWQMDPRFARKPREFDPLENLTGEVQEIPKFSSYRGCSVLKVYVNELGFHGSVLNLRRRDTEYIIGETLPLRMERLELARASECVFTER</sequence>
<evidence type="ECO:0000256" key="1">
    <source>
        <dbReference type="SAM" id="MobiDB-lite"/>
    </source>
</evidence>
<dbReference type="SUPFAM" id="SSF50249">
    <property type="entry name" value="Nucleic acid-binding proteins"/>
    <property type="match status" value="1"/>
</dbReference>
<reference evidence="3 4" key="1">
    <citation type="journal article" date="2019" name="Nat. Ecol. Evol.">
        <title>Megaphylogeny resolves global patterns of mushroom evolution.</title>
        <authorList>
            <person name="Varga T."/>
            <person name="Krizsan K."/>
            <person name="Foldi C."/>
            <person name="Dima B."/>
            <person name="Sanchez-Garcia M."/>
            <person name="Sanchez-Ramirez S."/>
            <person name="Szollosi G.J."/>
            <person name="Szarkandi J.G."/>
            <person name="Papp V."/>
            <person name="Albert L."/>
            <person name="Andreopoulos W."/>
            <person name="Angelini C."/>
            <person name="Antonin V."/>
            <person name="Barry K.W."/>
            <person name="Bougher N.L."/>
            <person name="Buchanan P."/>
            <person name="Buyck B."/>
            <person name="Bense V."/>
            <person name="Catcheside P."/>
            <person name="Chovatia M."/>
            <person name="Cooper J."/>
            <person name="Damon W."/>
            <person name="Desjardin D."/>
            <person name="Finy P."/>
            <person name="Geml J."/>
            <person name="Haridas S."/>
            <person name="Hughes K."/>
            <person name="Justo A."/>
            <person name="Karasinski D."/>
            <person name="Kautmanova I."/>
            <person name="Kiss B."/>
            <person name="Kocsube S."/>
            <person name="Kotiranta H."/>
            <person name="LaButti K.M."/>
            <person name="Lechner B.E."/>
            <person name="Liimatainen K."/>
            <person name="Lipzen A."/>
            <person name="Lukacs Z."/>
            <person name="Mihaltcheva S."/>
            <person name="Morgado L.N."/>
            <person name="Niskanen T."/>
            <person name="Noordeloos M.E."/>
            <person name="Ohm R.A."/>
            <person name="Ortiz-Santana B."/>
            <person name="Ovrebo C."/>
            <person name="Racz N."/>
            <person name="Riley R."/>
            <person name="Savchenko A."/>
            <person name="Shiryaev A."/>
            <person name="Soop K."/>
            <person name="Spirin V."/>
            <person name="Szebenyi C."/>
            <person name="Tomsovsky M."/>
            <person name="Tulloss R.E."/>
            <person name="Uehling J."/>
            <person name="Grigoriev I.V."/>
            <person name="Vagvolgyi C."/>
            <person name="Papp T."/>
            <person name="Martin F.M."/>
            <person name="Miettinen O."/>
            <person name="Hibbett D.S."/>
            <person name="Nagy L.G."/>
        </authorList>
    </citation>
    <scope>NUCLEOTIDE SEQUENCE [LARGE SCALE GENOMIC DNA]</scope>
    <source>
        <strain evidence="3 4">OMC1185</strain>
    </source>
</reference>
<dbReference type="GO" id="GO:0000175">
    <property type="term" value="F:3'-5'-RNA exonuclease activity"/>
    <property type="evidence" value="ECO:0007669"/>
    <property type="project" value="TreeGrafter"/>
</dbReference>
<dbReference type="STRING" id="5364.A0A5C3MXF1"/>
<dbReference type="Proteomes" id="UP000305948">
    <property type="component" value="Unassembled WGS sequence"/>
</dbReference>
<gene>
    <name evidence="3" type="ORF">OE88DRAFT_1701699</name>
</gene>
<dbReference type="GO" id="GO:0006402">
    <property type="term" value="P:mRNA catabolic process"/>
    <property type="evidence" value="ECO:0007669"/>
    <property type="project" value="TreeGrafter"/>
</dbReference>
<keyword evidence="4" id="KW-1185">Reference proteome</keyword>
<feature type="domain" description="RNB" evidence="2">
    <location>
        <begin position="501"/>
        <end position="855"/>
    </location>
</feature>
<dbReference type="OrthoDB" id="2285229at2759"/>
<evidence type="ECO:0000313" key="3">
    <source>
        <dbReference type="EMBL" id="TFK49974.1"/>
    </source>
</evidence>
<evidence type="ECO:0000313" key="4">
    <source>
        <dbReference type="Proteomes" id="UP000305948"/>
    </source>
</evidence>
<organism evidence="3 4">
    <name type="scientific">Heliocybe sulcata</name>
    <dbReference type="NCBI Taxonomy" id="5364"/>
    <lineage>
        <taxon>Eukaryota</taxon>
        <taxon>Fungi</taxon>
        <taxon>Dikarya</taxon>
        <taxon>Basidiomycota</taxon>
        <taxon>Agaricomycotina</taxon>
        <taxon>Agaricomycetes</taxon>
        <taxon>Gloeophyllales</taxon>
        <taxon>Gloeophyllaceae</taxon>
        <taxon>Heliocybe</taxon>
    </lineage>
</organism>
<dbReference type="PANTHER" id="PTHR23355:SF65">
    <property type="entry name" value="EXORIBONUCLEASE CYT-4, PUTATIVE (AFU_ORTHOLOGUE AFUA_7G01550)-RELATED"/>
    <property type="match status" value="1"/>
</dbReference>
<evidence type="ECO:0000259" key="2">
    <source>
        <dbReference type="SMART" id="SM00955"/>
    </source>
</evidence>
<accession>A0A5C3MXF1</accession>
<dbReference type="Pfam" id="PF00773">
    <property type="entry name" value="RNB"/>
    <property type="match status" value="1"/>
</dbReference>
<name>A0A5C3MXF1_9AGAM</name>
<feature type="region of interest" description="Disordered" evidence="1">
    <location>
        <begin position="25"/>
        <end position="60"/>
    </location>
</feature>
<dbReference type="SMART" id="SM00955">
    <property type="entry name" value="RNB"/>
    <property type="match status" value="1"/>
</dbReference>
<feature type="compositionally biased region" description="Polar residues" evidence="1">
    <location>
        <begin position="25"/>
        <end position="37"/>
    </location>
</feature>
<proteinExistence type="predicted"/>
<dbReference type="AlphaFoldDB" id="A0A5C3MXF1"/>
<dbReference type="PANTHER" id="PTHR23355">
    <property type="entry name" value="RIBONUCLEASE"/>
    <property type="match status" value="1"/>
</dbReference>
<dbReference type="InterPro" id="IPR012340">
    <property type="entry name" value="NA-bd_OB-fold"/>
</dbReference>
<dbReference type="InterPro" id="IPR050180">
    <property type="entry name" value="RNR_Ribonuclease"/>
</dbReference>
<dbReference type="InterPro" id="IPR001900">
    <property type="entry name" value="RNase_II/R"/>
</dbReference>
<dbReference type="EMBL" id="ML213514">
    <property type="protein sequence ID" value="TFK49974.1"/>
    <property type="molecule type" value="Genomic_DNA"/>
</dbReference>